<dbReference type="PANTHER" id="PTHR12592">
    <property type="entry name" value="ATP-DEPENDENT (S)-NAD(P)H-HYDRATE DEHYDRATASE FAMILY MEMBER"/>
    <property type="match status" value="1"/>
</dbReference>
<evidence type="ECO:0000256" key="4">
    <source>
        <dbReference type="ARBA" id="ARBA00009524"/>
    </source>
</evidence>
<comment type="catalytic activity">
    <reaction evidence="16 17 19">
        <text>(6S)-NADPHX + ADP = AMP + phosphate + NADPH + H(+)</text>
        <dbReference type="Rhea" id="RHEA:32235"/>
        <dbReference type="ChEBI" id="CHEBI:15378"/>
        <dbReference type="ChEBI" id="CHEBI:43474"/>
        <dbReference type="ChEBI" id="CHEBI:57783"/>
        <dbReference type="ChEBI" id="CHEBI:64076"/>
        <dbReference type="ChEBI" id="CHEBI:456215"/>
        <dbReference type="ChEBI" id="CHEBI:456216"/>
        <dbReference type="EC" id="4.2.1.136"/>
    </reaction>
</comment>
<proteinExistence type="inferred from homology"/>
<dbReference type="InterPro" id="IPR029056">
    <property type="entry name" value="Ribokinase-like"/>
</dbReference>
<feature type="binding site" evidence="17">
    <location>
        <position position="349"/>
    </location>
    <ligand>
        <name>(6S)-NADPHX</name>
        <dbReference type="ChEBI" id="CHEBI:64076"/>
    </ligand>
</feature>
<keyword evidence="12 17" id="KW-0456">Lyase</keyword>
<dbReference type="RefSeq" id="WP_014981816.1">
    <property type="nucleotide sequence ID" value="NC_018681.1"/>
</dbReference>
<dbReference type="PIRSF" id="PIRSF017184">
    <property type="entry name" value="Nnr"/>
    <property type="match status" value="1"/>
</dbReference>
<evidence type="ECO:0000256" key="16">
    <source>
        <dbReference type="ARBA" id="ARBA00049209"/>
    </source>
</evidence>
<keyword evidence="22" id="KW-0418">Kinase</keyword>
<comment type="caution">
    <text evidence="18">Lacks conserved residue(s) required for the propagation of feature annotation.</text>
</comment>
<dbReference type="InterPro" id="IPR036652">
    <property type="entry name" value="YjeF_N_dom_sf"/>
</dbReference>
<dbReference type="KEGG" id="nbr:O3I_004985"/>
<dbReference type="NCBIfam" id="TIGR00196">
    <property type="entry name" value="yjeF_cterm"/>
    <property type="match status" value="1"/>
</dbReference>
<dbReference type="CDD" id="cd01171">
    <property type="entry name" value="YXKO-related"/>
    <property type="match status" value="1"/>
</dbReference>
<dbReference type="AlphaFoldDB" id="K0EQ42"/>
<name>K0EQ42_NOCB7</name>
<feature type="domain" description="YjeF N-terminal" evidence="21">
    <location>
        <begin position="13"/>
        <end position="206"/>
    </location>
</feature>
<dbReference type="eggNOG" id="COG0063">
    <property type="taxonomic scope" value="Bacteria"/>
</dbReference>
<evidence type="ECO:0000256" key="17">
    <source>
        <dbReference type="HAMAP-Rule" id="MF_01965"/>
    </source>
</evidence>
<keyword evidence="13" id="KW-0511">Multifunctional enzyme</keyword>
<keyword evidence="5 18" id="KW-0479">Metal-binding</keyword>
<comment type="function">
    <text evidence="17">Catalyzes the dehydration of the S-form of NAD(P)HX at the expense of ADP, which is converted to AMP. Together with NAD(P)HX epimerase, which catalyzes the epimerization of the S- and R-forms, the enzyme allows the repair of both epimers of NAD(P)HX, a damaged form of NAD(P)H that is a result of enzymatic or heat-dependent hydration.</text>
</comment>
<dbReference type="HAMAP" id="MF_01966">
    <property type="entry name" value="NADHX_epimerase"/>
    <property type="match status" value="1"/>
</dbReference>
<keyword evidence="6 17" id="KW-0547">Nucleotide-binding</keyword>
<feature type="domain" description="YjeF C-terminal" evidence="20">
    <location>
        <begin position="211"/>
        <end position="474"/>
    </location>
</feature>
<feature type="binding site" evidence="18">
    <location>
        <position position="66"/>
    </location>
    <ligand>
        <name>K(+)</name>
        <dbReference type="ChEBI" id="CHEBI:29103"/>
    </ligand>
</feature>
<dbReference type="SUPFAM" id="SSF53613">
    <property type="entry name" value="Ribokinase-like"/>
    <property type="match status" value="1"/>
</dbReference>
<evidence type="ECO:0000256" key="19">
    <source>
        <dbReference type="PIRNR" id="PIRNR017184"/>
    </source>
</evidence>
<evidence type="ECO:0000256" key="9">
    <source>
        <dbReference type="ARBA" id="ARBA00022958"/>
    </source>
</evidence>
<evidence type="ECO:0000256" key="3">
    <source>
        <dbReference type="ARBA" id="ARBA00006001"/>
    </source>
</evidence>
<feature type="binding site" evidence="18">
    <location>
        <position position="151"/>
    </location>
    <ligand>
        <name>(6S)-NADPHX</name>
        <dbReference type="ChEBI" id="CHEBI:64076"/>
    </ligand>
</feature>
<evidence type="ECO:0000256" key="2">
    <source>
        <dbReference type="ARBA" id="ARBA00000909"/>
    </source>
</evidence>
<dbReference type="STRING" id="1133849.O3I_004985"/>
<keyword evidence="11 18" id="KW-0413">Isomerase</keyword>
<dbReference type="GO" id="GO:0046872">
    <property type="term" value="F:metal ion binding"/>
    <property type="evidence" value="ECO:0007669"/>
    <property type="project" value="UniProtKB-UniRule"/>
</dbReference>
<feature type="binding site" evidence="18">
    <location>
        <position position="154"/>
    </location>
    <ligand>
        <name>K(+)</name>
        <dbReference type="ChEBI" id="CHEBI:29103"/>
    </ligand>
</feature>
<dbReference type="InterPro" id="IPR004443">
    <property type="entry name" value="YjeF_N_dom"/>
</dbReference>
<dbReference type="PROSITE" id="PS51383">
    <property type="entry name" value="YJEF_C_3"/>
    <property type="match status" value="1"/>
</dbReference>
<evidence type="ECO:0000256" key="6">
    <source>
        <dbReference type="ARBA" id="ARBA00022741"/>
    </source>
</evidence>
<dbReference type="InterPro" id="IPR030677">
    <property type="entry name" value="Nnr"/>
</dbReference>
<evidence type="ECO:0000256" key="18">
    <source>
        <dbReference type="HAMAP-Rule" id="MF_01966"/>
    </source>
</evidence>
<keyword evidence="7 17" id="KW-0067">ATP-binding</keyword>
<dbReference type="GO" id="GO:0005524">
    <property type="term" value="F:ATP binding"/>
    <property type="evidence" value="ECO:0007669"/>
    <property type="project" value="UniProtKB-UniRule"/>
</dbReference>
<keyword evidence="22" id="KW-0808">Transferase</keyword>
<evidence type="ECO:0000313" key="22">
    <source>
        <dbReference type="EMBL" id="AFT98959.1"/>
    </source>
</evidence>
<evidence type="ECO:0000256" key="15">
    <source>
        <dbReference type="ARBA" id="ARBA00048238"/>
    </source>
</evidence>
<dbReference type="Pfam" id="PF01256">
    <property type="entry name" value="Carb_kinase"/>
    <property type="match status" value="1"/>
</dbReference>
<comment type="catalytic activity">
    <reaction evidence="2 18 19">
        <text>(6R)-NADPHX = (6S)-NADPHX</text>
        <dbReference type="Rhea" id="RHEA:32227"/>
        <dbReference type="ChEBI" id="CHEBI:64076"/>
        <dbReference type="ChEBI" id="CHEBI:64077"/>
        <dbReference type="EC" id="5.1.99.6"/>
    </reaction>
</comment>
<comment type="cofactor">
    <cofactor evidence="17">
        <name>Mg(2+)</name>
        <dbReference type="ChEBI" id="CHEBI:18420"/>
    </cofactor>
</comment>
<feature type="binding site" evidence="17">
    <location>
        <begin position="383"/>
        <end position="387"/>
    </location>
    <ligand>
        <name>AMP</name>
        <dbReference type="ChEBI" id="CHEBI:456215"/>
    </ligand>
</feature>
<comment type="catalytic activity">
    <reaction evidence="15 17 19">
        <text>(6S)-NADHX + ADP = AMP + phosphate + NADH + H(+)</text>
        <dbReference type="Rhea" id="RHEA:32223"/>
        <dbReference type="ChEBI" id="CHEBI:15378"/>
        <dbReference type="ChEBI" id="CHEBI:43474"/>
        <dbReference type="ChEBI" id="CHEBI:57945"/>
        <dbReference type="ChEBI" id="CHEBI:64074"/>
        <dbReference type="ChEBI" id="CHEBI:456215"/>
        <dbReference type="ChEBI" id="CHEBI:456216"/>
        <dbReference type="EC" id="4.2.1.136"/>
    </reaction>
</comment>
<dbReference type="GO" id="GO:0016301">
    <property type="term" value="F:kinase activity"/>
    <property type="evidence" value="ECO:0007669"/>
    <property type="project" value="UniProtKB-KW"/>
</dbReference>
<dbReference type="HOGENOM" id="CLU_024853_4_0_11"/>
<evidence type="ECO:0000256" key="5">
    <source>
        <dbReference type="ARBA" id="ARBA00022723"/>
    </source>
</evidence>
<dbReference type="Gene3D" id="3.40.50.10260">
    <property type="entry name" value="YjeF N-terminal domain"/>
    <property type="match status" value="1"/>
</dbReference>
<dbReference type="eggNOG" id="COG0062">
    <property type="taxonomic scope" value="Bacteria"/>
</dbReference>
<dbReference type="PROSITE" id="PS51385">
    <property type="entry name" value="YJEF_N"/>
    <property type="match status" value="1"/>
</dbReference>
<comment type="similarity">
    <text evidence="4 19">In the C-terminal section; belongs to the NnrD/CARKD family.</text>
</comment>
<feature type="binding site" evidence="17">
    <location>
        <position position="246"/>
    </location>
    <ligand>
        <name>(6S)-NADPHX</name>
        <dbReference type="ChEBI" id="CHEBI:64076"/>
    </ligand>
</feature>
<comment type="similarity">
    <text evidence="3 19">In the N-terminal section; belongs to the NnrE/AIBP family.</text>
</comment>
<accession>K0EQ42</accession>
<evidence type="ECO:0000256" key="10">
    <source>
        <dbReference type="ARBA" id="ARBA00023027"/>
    </source>
</evidence>
<dbReference type="SUPFAM" id="SSF64153">
    <property type="entry name" value="YjeF N-terminal domain-like"/>
    <property type="match status" value="1"/>
</dbReference>
<feature type="binding site" evidence="18">
    <location>
        <begin position="65"/>
        <end position="69"/>
    </location>
    <ligand>
        <name>(6S)-NADPHX</name>
        <dbReference type="ChEBI" id="CHEBI:64076"/>
    </ligand>
</feature>
<evidence type="ECO:0000259" key="21">
    <source>
        <dbReference type="PROSITE" id="PS51385"/>
    </source>
</evidence>
<feature type="binding site" evidence="17">
    <location>
        <position position="412"/>
    </location>
    <ligand>
        <name>AMP</name>
        <dbReference type="ChEBI" id="CHEBI:456215"/>
    </ligand>
</feature>
<dbReference type="EMBL" id="CP003876">
    <property type="protein sequence ID" value="AFT98959.1"/>
    <property type="molecule type" value="Genomic_DNA"/>
</dbReference>
<evidence type="ECO:0000313" key="23">
    <source>
        <dbReference type="Proteomes" id="UP000006304"/>
    </source>
</evidence>
<feature type="binding site" evidence="18">
    <location>
        <begin position="125"/>
        <end position="131"/>
    </location>
    <ligand>
        <name>(6S)-NADPHX</name>
        <dbReference type="ChEBI" id="CHEBI:64076"/>
    </ligand>
</feature>
<comment type="catalytic activity">
    <reaction evidence="1 18 19">
        <text>(6R)-NADHX = (6S)-NADHX</text>
        <dbReference type="Rhea" id="RHEA:32215"/>
        <dbReference type="ChEBI" id="CHEBI:64074"/>
        <dbReference type="ChEBI" id="CHEBI:64075"/>
        <dbReference type="EC" id="5.1.99.6"/>
    </reaction>
</comment>
<dbReference type="GO" id="GO:0110051">
    <property type="term" value="P:metabolite repair"/>
    <property type="evidence" value="ECO:0007669"/>
    <property type="project" value="TreeGrafter"/>
</dbReference>
<dbReference type="GO" id="GO:0052856">
    <property type="term" value="F:NAD(P)HX epimerase activity"/>
    <property type="evidence" value="ECO:0007669"/>
    <property type="project" value="UniProtKB-UniRule"/>
</dbReference>
<keyword evidence="8 17" id="KW-0521">NADP</keyword>
<evidence type="ECO:0000256" key="14">
    <source>
        <dbReference type="ARBA" id="ARBA00025153"/>
    </source>
</evidence>
<comment type="function">
    <text evidence="14 19">Bifunctional enzyme that catalyzes the epimerization of the S- and R-forms of NAD(P)HX and the dehydration of the S-form of NAD(P)HX at the expense of ADP, which is converted to AMP. This allows the repair of both epimers of NAD(P)HX, a damaged form of NAD(P)H that is a result of enzymatic or heat-dependent hydration.</text>
</comment>
<dbReference type="PROSITE" id="PS01050">
    <property type="entry name" value="YJEF_C_2"/>
    <property type="match status" value="1"/>
</dbReference>
<evidence type="ECO:0000256" key="1">
    <source>
        <dbReference type="ARBA" id="ARBA00000013"/>
    </source>
</evidence>
<dbReference type="Pfam" id="PF03853">
    <property type="entry name" value="YjeF_N"/>
    <property type="match status" value="1"/>
</dbReference>
<dbReference type="PANTHER" id="PTHR12592:SF0">
    <property type="entry name" value="ATP-DEPENDENT (S)-NAD(P)H-HYDRATE DEHYDRATASE"/>
    <property type="match status" value="1"/>
</dbReference>
<gene>
    <name evidence="17" type="primary">nnrD</name>
    <name evidence="18" type="synonym">nnrE</name>
    <name evidence="22" type="ORF">O3I_004985</name>
</gene>
<evidence type="ECO:0000256" key="13">
    <source>
        <dbReference type="ARBA" id="ARBA00023268"/>
    </source>
</evidence>
<protein>
    <recommendedName>
        <fullName evidence="19">Bifunctional NAD(P)H-hydrate repair enzyme</fullName>
    </recommendedName>
    <alternativeName>
        <fullName evidence="19">Nicotinamide nucleotide repair protein</fullName>
    </alternativeName>
    <domain>
        <recommendedName>
            <fullName evidence="19">ADP-dependent (S)-NAD(P)H-hydrate dehydratase</fullName>
            <ecNumber evidence="19">4.2.1.136</ecNumber>
        </recommendedName>
        <alternativeName>
            <fullName evidence="19">ADP-dependent NAD(P)HX dehydratase</fullName>
        </alternativeName>
    </domain>
    <domain>
        <recommendedName>
            <fullName evidence="19">NAD(P)H-hydrate epimerase</fullName>
            <ecNumber evidence="19">5.1.99.6</ecNumber>
        </recommendedName>
    </domain>
</protein>
<keyword evidence="10 17" id="KW-0520">NAD</keyword>
<evidence type="ECO:0000256" key="8">
    <source>
        <dbReference type="ARBA" id="ARBA00022857"/>
    </source>
</evidence>
<evidence type="ECO:0000259" key="20">
    <source>
        <dbReference type="PROSITE" id="PS51383"/>
    </source>
</evidence>
<feature type="binding site" evidence="17">
    <location>
        <position position="299"/>
    </location>
    <ligand>
        <name>(6S)-NADPHX</name>
        <dbReference type="ChEBI" id="CHEBI:64076"/>
    </ligand>
</feature>
<dbReference type="Gene3D" id="3.40.1190.20">
    <property type="match status" value="1"/>
</dbReference>
<dbReference type="InterPro" id="IPR017953">
    <property type="entry name" value="Carbohydrate_kinase_pred_CS"/>
</dbReference>
<comment type="subunit">
    <text evidence="17">Homotetramer.</text>
</comment>
<dbReference type="GO" id="GO:0046496">
    <property type="term" value="P:nicotinamide nucleotide metabolic process"/>
    <property type="evidence" value="ECO:0007669"/>
    <property type="project" value="UniProtKB-UniRule"/>
</dbReference>
<comment type="cofactor">
    <cofactor evidence="18 19">
        <name>K(+)</name>
        <dbReference type="ChEBI" id="CHEBI:29103"/>
    </cofactor>
    <text evidence="18 19">Binds 1 potassium ion per subunit.</text>
</comment>
<comment type="similarity">
    <text evidence="17">Belongs to the NnrD/CARKD family.</text>
</comment>
<dbReference type="GO" id="GO:0052855">
    <property type="term" value="F:ADP-dependent NAD(P)H-hydrate dehydratase activity"/>
    <property type="evidence" value="ECO:0007669"/>
    <property type="project" value="UniProtKB-UniRule"/>
</dbReference>
<reference evidence="22 23" key="1">
    <citation type="journal article" date="2012" name="J. Bacteriol.">
        <title>Complete genome sequence of Nocardia brasiliensis HUJEG-1.</title>
        <authorList>
            <person name="Vera-Cabrera L."/>
            <person name="Ortiz-Lopez R."/>
            <person name="Elizondo-Gonzalez R."/>
            <person name="Perez-Maya A.A."/>
            <person name="Ocampo-Candiani J."/>
        </authorList>
    </citation>
    <scope>NUCLEOTIDE SEQUENCE [LARGE SCALE GENOMIC DNA]</scope>
    <source>
        <strain evidence="23">ATCC 700358</strain>
    </source>
</reference>
<feature type="binding site" evidence="18">
    <location>
        <position position="121"/>
    </location>
    <ligand>
        <name>K(+)</name>
        <dbReference type="ChEBI" id="CHEBI:29103"/>
    </ligand>
</feature>
<feature type="binding site" evidence="17">
    <location>
        <position position="413"/>
    </location>
    <ligand>
        <name>(6S)-NADPHX</name>
        <dbReference type="ChEBI" id="CHEBI:64076"/>
    </ligand>
</feature>
<dbReference type="EC" id="4.2.1.136" evidence="19"/>
<evidence type="ECO:0000256" key="12">
    <source>
        <dbReference type="ARBA" id="ARBA00023239"/>
    </source>
</evidence>
<dbReference type="InterPro" id="IPR000631">
    <property type="entry name" value="CARKD"/>
</dbReference>
<organism evidence="22 23">
    <name type="scientific">Nocardia brasiliensis (strain ATCC 700358 / HUJEG-1)</name>
    <dbReference type="NCBI Taxonomy" id="1133849"/>
    <lineage>
        <taxon>Bacteria</taxon>
        <taxon>Bacillati</taxon>
        <taxon>Actinomycetota</taxon>
        <taxon>Actinomycetes</taxon>
        <taxon>Mycobacteriales</taxon>
        <taxon>Nocardiaceae</taxon>
        <taxon>Nocardia</taxon>
    </lineage>
</organism>
<sequence>MSTQRGYFTADEVRAAEAELFTRVPDGVPMQRAAYGLATVVARELRARTGGVAGRAVTLLVGSGDNGGDALWAGSMLRRRGVEVTAVLLNPARAHAKGLAALRKVGGRVRAEIGGPDLVVDGIVGISGRGSLRPDAAELVAGLRVPIVAADLPSGVDPDTGAVTGPAVRADVTVAFGAYKPVHVLAAPYCGRTELVPIGLRLPGPNLAALTPGSIGADWPVPAATDDKYTQGVTGICAGSASYPGAAVLCTGAAVAATSGMVRYAGTGAAEVLAKFPEVIATQQVSEVGRVQSWVFGPGAGTDADARNRLVEILATELPVVVDADGLTMLAAEPGLVRARTAPTVLTPHAGEFARLTGRDIGPDRVGAVRSLADDLQVTVLLKGRATLVATPGAPVLVNEAGASWAATAGAGDVLSGVLGALLAAGRDPAWSAAAAARVHALAANLAAQEGHSAGAPISATPLLEHIRPAIGTLRAFADRVV</sequence>
<keyword evidence="9 18" id="KW-0630">Potassium</keyword>
<evidence type="ECO:0000256" key="7">
    <source>
        <dbReference type="ARBA" id="ARBA00022840"/>
    </source>
</evidence>
<keyword evidence="23" id="KW-1185">Reference proteome</keyword>
<dbReference type="Proteomes" id="UP000006304">
    <property type="component" value="Chromosome"/>
</dbReference>
<comment type="function">
    <text evidence="18">Catalyzes the epimerization of the S- and R-forms of NAD(P)HX, a damaged form of NAD(P)H that is a result of enzymatic or heat-dependent hydration. This is a prerequisite for the S-specific NAD(P)H-hydrate dehydratase to allow the repair of both epimers of NAD(P)HX.</text>
</comment>
<evidence type="ECO:0000256" key="11">
    <source>
        <dbReference type="ARBA" id="ARBA00023235"/>
    </source>
</evidence>
<comment type="similarity">
    <text evidence="18">Belongs to the NnrE/AIBP family.</text>
</comment>
<dbReference type="EC" id="5.1.99.6" evidence="19"/>
<dbReference type="HAMAP" id="MF_01965">
    <property type="entry name" value="NADHX_dehydratase"/>
    <property type="match status" value="1"/>
</dbReference>